<comment type="caution">
    <text evidence="1">The sequence shown here is derived from an EMBL/GenBank/DDBJ whole genome shotgun (WGS) entry which is preliminary data.</text>
</comment>
<dbReference type="RefSeq" id="WP_345338851.1">
    <property type="nucleotide sequence ID" value="NZ_BAABLI010000007.1"/>
</dbReference>
<accession>A0ABW4XI31</accession>
<protein>
    <submittedName>
        <fullName evidence="1">Uncharacterized protein</fullName>
    </submittedName>
</protein>
<organism evidence="1 2">
    <name type="scientific">Corallincola platygyrae</name>
    <dbReference type="NCBI Taxonomy" id="1193278"/>
    <lineage>
        <taxon>Bacteria</taxon>
        <taxon>Pseudomonadati</taxon>
        <taxon>Pseudomonadota</taxon>
        <taxon>Gammaproteobacteria</taxon>
        <taxon>Alteromonadales</taxon>
        <taxon>Psychromonadaceae</taxon>
        <taxon>Corallincola</taxon>
    </lineage>
</organism>
<sequence>MDVTAGERLVLCEQHIPEYFPTWVKALTSLPLAAALIQSPKMAGEGMAELVASWPWPEPDSDDAEDKAHFAFFHYRHTSRLEQLDLWLRQIEWPQCGESWIWLCQESPLLKCRNDIIPSLISEASSALPHNKHSDFSLAVVDVEGRFGLLLDTYVGYLPGDDSCNEGLVFEVTDWGLQP</sequence>
<evidence type="ECO:0000313" key="2">
    <source>
        <dbReference type="Proteomes" id="UP001597380"/>
    </source>
</evidence>
<proteinExistence type="predicted"/>
<dbReference type="EMBL" id="JBHUHT010000004">
    <property type="protein sequence ID" value="MFD2094683.1"/>
    <property type="molecule type" value="Genomic_DNA"/>
</dbReference>
<reference evidence="2" key="1">
    <citation type="journal article" date="2019" name="Int. J. Syst. Evol. Microbiol.">
        <title>The Global Catalogue of Microorganisms (GCM) 10K type strain sequencing project: providing services to taxonomists for standard genome sequencing and annotation.</title>
        <authorList>
            <consortium name="The Broad Institute Genomics Platform"/>
            <consortium name="The Broad Institute Genome Sequencing Center for Infectious Disease"/>
            <person name="Wu L."/>
            <person name="Ma J."/>
        </authorList>
    </citation>
    <scope>NUCLEOTIDE SEQUENCE [LARGE SCALE GENOMIC DNA]</scope>
    <source>
        <strain evidence="2">CGMCC 1.10992</strain>
    </source>
</reference>
<keyword evidence="2" id="KW-1185">Reference proteome</keyword>
<dbReference type="Proteomes" id="UP001597380">
    <property type="component" value="Unassembled WGS sequence"/>
</dbReference>
<name>A0ABW4XI31_9GAMM</name>
<gene>
    <name evidence="1" type="ORF">ACFSJ3_01705</name>
</gene>
<evidence type="ECO:0000313" key="1">
    <source>
        <dbReference type="EMBL" id="MFD2094683.1"/>
    </source>
</evidence>